<reference evidence="3" key="1">
    <citation type="submission" date="2019-06" db="EMBL/GenBank/DDBJ databases">
        <authorList>
            <person name="Zheng W."/>
        </authorList>
    </citation>
    <scope>NUCLEOTIDE SEQUENCE</scope>
    <source>
        <strain evidence="3">QDHG01</strain>
    </source>
</reference>
<dbReference type="Pfam" id="PF00027">
    <property type="entry name" value="cNMP_binding"/>
    <property type="match status" value="1"/>
</dbReference>
<evidence type="ECO:0000313" key="4">
    <source>
        <dbReference type="Proteomes" id="UP000785679"/>
    </source>
</evidence>
<dbReference type="Gene3D" id="2.60.120.10">
    <property type="entry name" value="Jelly Rolls"/>
    <property type="match status" value="1"/>
</dbReference>
<dbReference type="InterPro" id="IPR000595">
    <property type="entry name" value="cNMP-bd_dom"/>
</dbReference>
<feature type="region of interest" description="Disordered" evidence="1">
    <location>
        <begin position="414"/>
        <end position="435"/>
    </location>
</feature>
<dbReference type="OrthoDB" id="323422at2759"/>
<accession>A0A8J8NXY5</accession>
<evidence type="ECO:0000259" key="2">
    <source>
        <dbReference type="PROSITE" id="PS50042"/>
    </source>
</evidence>
<feature type="compositionally biased region" description="Gly residues" evidence="1">
    <location>
        <begin position="424"/>
        <end position="435"/>
    </location>
</feature>
<organism evidence="3 4">
    <name type="scientific">Halteria grandinella</name>
    <dbReference type="NCBI Taxonomy" id="5974"/>
    <lineage>
        <taxon>Eukaryota</taxon>
        <taxon>Sar</taxon>
        <taxon>Alveolata</taxon>
        <taxon>Ciliophora</taxon>
        <taxon>Intramacronucleata</taxon>
        <taxon>Spirotrichea</taxon>
        <taxon>Stichotrichia</taxon>
        <taxon>Sporadotrichida</taxon>
        <taxon>Halteriidae</taxon>
        <taxon>Halteria</taxon>
    </lineage>
</organism>
<sequence>MVPSRELEDEGRFVSKYFDQVSNKQYQQLFCQYNQTMFAKLINVLSVQELSRGDFLYKKGDTSQWFYFMLKGKIEIMVEGGAPGEFKFSKNADEFDFFGMKQFTSEQRNDYARVVSETAWVLFIHKDQYEQIVKKTQLSASEQKIDFLIRYVPKLRAVTRTMIEELEVPFIKNNPREKEMQKDPNAPVTTAASSGAGLTLADIQKQTRQREIDALKRSLLAPLPLPGQKPAPGAPAPVVAGNMGFNKMGGGGEGGEGDKHKKVLDWGTPRLVTKNRQLVVDQKTMQQRALLQNIASIRTGPVADKVEEKKTDFKAVTVSNFRERMLQEEKMEAGLPVTGPTPGDTVVVEQNSQPTTSTTYPPTTSIRPLGALPAGLNPGVPSSGGAGAMAGGVSMFNKFKNLGNEDDAMNKLKQAGLGPQTKPGGLGGGLRGMPI</sequence>
<feature type="domain" description="Cyclic nucleotide-binding" evidence="2">
    <location>
        <begin position="29"/>
        <end position="150"/>
    </location>
</feature>
<proteinExistence type="predicted"/>
<dbReference type="SUPFAM" id="SSF51206">
    <property type="entry name" value="cAMP-binding domain-like"/>
    <property type="match status" value="1"/>
</dbReference>
<evidence type="ECO:0000313" key="3">
    <source>
        <dbReference type="EMBL" id="TNV83603.1"/>
    </source>
</evidence>
<name>A0A8J8NXY5_HALGN</name>
<gene>
    <name evidence="3" type="ORF">FGO68_gene16403</name>
</gene>
<dbReference type="PROSITE" id="PS50042">
    <property type="entry name" value="CNMP_BINDING_3"/>
    <property type="match status" value="1"/>
</dbReference>
<dbReference type="EMBL" id="RRYP01003660">
    <property type="protein sequence ID" value="TNV83603.1"/>
    <property type="molecule type" value="Genomic_DNA"/>
</dbReference>
<evidence type="ECO:0000256" key="1">
    <source>
        <dbReference type="SAM" id="MobiDB-lite"/>
    </source>
</evidence>
<protein>
    <recommendedName>
        <fullName evidence="2">Cyclic nucleotide-binding domain-containing protein</fullName>
    </recommendedName>
</protein>
<dbReference type="InterPro" id="IPR014710">
    <property type="entry name" value="RmlC-like_jellyroll"/>
</dbReference>
<dbReference type="AlphaFoldDB" id="A0A8J8NXY5"/>
<dbReference type="CDD" id="cd00038">
    <property type="entry name" value="CAP_ED"/>
    <property type="match status" value="1"/>
</dbReference>
<dbReference type="Proteomes" id="UP000785679">
    <property type="component" value="Unassembled WGS sequence"/>
</dbReference>
<comment type="caution">
    <text evidence="3">The sequence shown here is derived from an EMBL/GenBank/DDBJ whole genome shotgun (WGS) entry which is preliminary data.</text>
</comment>
<dbReference type="InterPro" id="IPR018490">
    <property type="entry name" value="cNMP-bd_dom_sf"/>
</dbReference>
<keyword evidence="4" id="KW-1185">Reference proteome</keyword>